<protein>
    <recommendedName>
        <fullName evidence="3">Putative gamma-glutamylcyclotransferase</fullName>
    </recommendedName>
</protein>
<dbReference type="PANTHER" id="PTHR31544:SF2">
    <property type="entry name" value="AIG2-LIKE PROTEIN D"/>
    <property type="match status" value="1"/>
</dbReference>
<dbReference type="Proteomes" id="UP000078237">
    <property type="component" value="Unassembled WGS sequence"/>
</dbReference>
<dbReference type="GO" id="GO:0016740">
    <property type="term" value="F:transferase activity"/>
    <property type="evidence" value="ECO:0007669"/>
    <property type="project" value="UniProtKB-KW"/>
</dbReference>
<evidence type="ECO:0000313" key="6">
    <source>
        <dbReference type="Proteomes" id="UP000078237"/>
    </source>
</evidence>
<dbReference type="AlphaFoldDB" id="A0A175W4I1"/>
<organism evidence="5 6">
    <name type="scientific">Madurella mycetomatis</name>
    <dbReference type="NCBI Taxonomy" id="100816"/>
    <lineage>
        <taxon>Eukaryota</taxon>
        <taxon>Fungi</taxon>
        <taxon>Dikarya</taxon>
        <taxon>Ascomycota</taxon>
        <taxon>Pezizomycotina</taxon>
        <taxon>Sordariomycetes</taxon>
        <taxon>Sordariomycetidae</taxon>
        <taxon>Sordariales</taxon>
        <taxon>Sordariales incertae sedis</taxon>
        <taxon>Madurella</taxon>
    </lineage>
</organism>
<proteinExistence type="inferred from homology"/>
<name>A0A175W4I1_9PEZI</name>
<dbReference type="InterPro" id="IPR009288">
    <property type="entry name" value="AIG2-like_dom"/>
</dbReference>
<evidence type="ECO:0000256" key="3">
    <source>
        <dbReference type="ARBA" id="ARBA00030602"/>
    </source>
</evidence>
<dbReference type="VEuPathDB" id="FungiDB:MMYC01_205583"/>
<dbReference type="InterPro" id="IPR013024">
    <property type="entry name" value="GGCT-like"/>
</dbReference>
<feature type="domain" description="Gamma-glutamylcyclotransferase AIG2-like" evidence="4">
    <location>
        <begin position="17"/>
        <end position="147"/>
    </location>
</feature>
<dbReference type="Gene3D" id="3.10.490.10">
    <property type="entry name" value="Gamma-glutamyl cyclotransferase-like"/>
    <property type="match status" value="1"/>
</dbReference>
<keyword evidence="6" id="KW-1185">Reference proteome</keyword>
<dbReference type="SUPFAM" id="SSF110857">
    <property type="entry name" value="Gamma-glutamyl cyclotransferase-like"/>
    <property type="match status" value="1"/>
</dbReference>
<dbReference type="Pfam" id="PF06094">
    <property type="entry name" value="GGACT"/>
    <property type="match status" value="1"/>
</dbReference>
<dbReference type="InterPro" id="IPR036568">
    <property type="entry name" value="GGCT-like_sf"/>
</dbReference>
<gene>
    <name evidence="5" type="ORF">MMYC01_205583</name>
</gene>
<dbReference type="PANTHER" id="PTHR31544">
    <property type="entry name" value="AIG2-LIKE PROTEIN D"/>
    <property type="match status" value="1"/>
</dbReference>
<evidence type="ECO:0000256" key="1">
    <source>
        <dbReference type="ARBA" id="ARBA00008861"/>
    </source>
</evidence>
<evidence type="ECO:0000313" key="5">
    <source>
        <dbReference type="EMBL" id="KXX78472.1"/>
    </source>
</evidence>
<dbReference type="CDD" id="cd06661">
    <property type="entry name" value="GGCT_like"/>
    <property type="match status" value="1"/>
</dbReference>
<reference evidence="5 6" key="1">
    <citation type="journal article" date="2016" name="Genome Announc.">
        <title>Genome Sequence of Madurella mycetomatis mm55, Isolated from a Human Mycetoma Case in Sudan.</title>
        <authorList>
            <person name="Smit S."/>
            <person name="Derks M.F."/>
            <person name="Bervoets S."/>
            <person name="Fahal A."/>
            <person name="van Leeuwen W."/>
            <person name="van Belkum A."/>
            <person name="van de Sande W.W."/>
        </authorList>
    </citation>
    <scope>NUCLEOTIDE SEQUENCE [LARGE SCALE GENOMIC DNA]</scope>
    <source>
        <strain evidence="6">mm55</strain>
    </source>
</reference>
<comment type="caution">
    <text evidence="5">The sequence shown here is derived from an EMBL/GenBank/DDBJ whole genome shotgun (WGS) entry which is preliminary data.</text>
</comment>
<keyword evidence="2" id="KW-0808">Transferase</keyword>
<dbReference type="OrthoDB" id="1044435at2759"/>
<accession>A0A175W4I1</accession>
<dbReference type="InterPro" id="IPR045038">
    <property type="entry name" value="AIG2-like"/>
</dbReference>
<dbReference type="EMBL" id="LCTW02000119">
    <property type="protein sequence ID" value="KXX78472.1"/>
    <property type="molecule type" value="Genomic_DNA"/>
</dbReference>
<evidence type="ECO:0000259" key="4">
    <source>
        <dbReference type="Pfam" id="PF06094"/>
    </source>
</evidence>
<sequence>MAAQNSVASDDGTHCAFFYGTLMVPAVFYTVCYGAKDVPDAIAGLHSFKPAILHGYLRRRVAYADYPGITKAEGRQVAGCLVTGLTRANLEKLDYFEGGQYERRRVKVRLLEKVGDAQGEGNIEGDEVTAETYVFLVERDLEEKEWDLEEFRRDKLQFWTRRGYRDVLEDDQNPEDTAKVAEE</sequence>
<evidence type="ECO:0000256" key="2">
    <source>
        <dbReference type="ARBA" id="ARBA00022679"/>
    </source>
</evidence>
<comment type="similarity">
    <text evidence="1">Belongs to the gamma-glutamylcyclotransferase family.</text>
</comment>